<dbReference type="PANTHER" id="PTHR14614">
    <property type="entry name" value="HEPATOCELLULAR CARCINOMA-ASSOCIATED ANTIGEN"/>
    <property type="match status" value="1"/>
</dbReference>
<accession>A0AAN6WPG1</accession>
<dbReference type="SUPFAM" id="SSF53335">
    <property type="entry name" value="S-adenosyl-L-methionine-dependent methyltransferases"/>
    <property type="match status" value="1"/>
</dbReference>
<reference evidence="1" key="2">
    <citation type="submission" date="2023-05" db="EMBL/GenBank/DDBJ databases">
        <authorList>
            <consortium name="Lawrence Berkeley National Laboratory"/>
            <person name="Steindorff A."/>
            <person name="Hensen N."/>
            <person name="Bonometti L."/>
            <person name="Westerberg I."/>
            <person name="Brannstrom I.O."/>
            <person name="Guillou S."/>
            <person name="Cros-Aarteil S."/>
            <person name="Calhoun S."/>
            <person name="Haridas S."/>
            <person name="Kuo A."/>
            <person name="Mondo S."/>
            <person name="Pangilinan J."/>
            <person name="Riley R."/>
            <person name="Labutti K."/>
            <person name="Andreopoulos B."/>
            <person name="Lipzen A."/>
            <person name="Chen C."/>
            <person name="Yanf M."/>
            <person name="Daum C."/>
            <person name="Ng V."/>
            <person name="Clum A."/>
            <person name="Ohm R."/>
            <person name="Martin F."/>
            <person name="Silar P."/>
            <person name="Natvig D."/>
            <person name="Lalanne C."/>
            <person name="Gautier V."/>
            <person name="Ament-Velasquez S.L."/>
            <person name="Kruys A."/>
            <person name="Hutchinson M.I."/>
            <person name="Powell A.J."/>
            <person name="Barry K."/>
            <person name="Miller A.N."/>
            <person name="Grigoriev I.V."/>
            <person name="Debuchy R."/>
            <person name="Gladieux P."/>
            <person name="Thoren M.H."/>
            <person name="Johannesson H."/>
        </authorList>
    </citation>
    <scope>NUCLEOTIDE SEQUENCE</scope>
    <source>
        <strain evidence="1">PSN309</strain>
    </source>
</reference>
<evidence type="ECO:0000313" key="1">
    <source>
        <dbReference type="EMBL" id="KAK4185591.1"/>
    </source>
</evidence>
<keyword evidence="2" id="KW-1185">Reference proteome</keyword>
<dbReference type="Pfam" id="PF10294">
    <property type="entry name" value="Methyltransf_16"/>
    <property type="match status" value="1"/>
</dbReference>
<protein>
    <submittedName>
        <fullName evidence="1">Methyltransferase-domain-containing protein</fullName>
    </submittedName>
</protein>
<dbReference type="GO" id="GO:0008757">
    <property type="term" value="F:S-adenosylmethionine-dependent methyltransferase activity"/>
    <property type="evidence" value="ECO:0007669"/>
    <property type="project" value="UniProtKB-ARBA"/>
</dbReference>
<dbReference type="GO" id="GO:0005737">
    <property type="term" value="C:cytoplasm"/>
    <property type="evidence" value="ECO:0007669"/>
    <property type="project" value="TreeGrafter"/>
</dbReference>
<keyword evidence="1" id="KW-0808">Transferase</keyword>
<dbReference type="InterPro" id="IPR029063">
    <property type="entry name" value="SAM-dependent_MTases_sf"/>
</dbReference>
<name>A0AAN6WPG1_9PEZI</name>
<dbReference type="EMBL" id="MU864445">
    <property type="protein sequence ID" value="KAK4185591.1"/>
    <property type="molecule type" value="Genomic_DNA"/>
</dbReference>
<reference evidence="1" key="1">
    <citation type="journal article" date="2023" name="Mol. Phylogenet. Evol.">
        <title>Genome-scale phylogeny and comparative genomics of the fungal order Sordariales.</title>
        <authorList>
            <person name="Hensen N."/>
            <person name="Bonometti L."/>
            <person name="Westerberg I."/>
            <person name="Brannstrom I.O."/>
            <person name="Guillou S."/>
            <person name="Cros-Aarteil S."/>
            <person name="Calhoun S."/>
            <person name="Haridas S."/>
            <person name="Kuo A."/>
            <person name="Mondo S."/>
            <person name="Pangilinan J."/>
            <person name="Riley R."/>
            <person name="LaButti K."/>
            <person name="Andreopoulos B."/>
            <person name="Lipzen A."/>
            <person name="Chen C."/>
            <person name="Yan M."/>
            <person name="Daum C."/>
            <person name="Ng V."/>
            <person name="Clum A."/>
            <person name="Steindorff A."/>
            <person name="Ohm R.A."/>
            <person name="Martin F."/>
            <person name="Silar P."/>
            <person name="Natvig D.O."/>
            <person name="Lalanne C."/>
            <person name="Gautier V."/>
            <person name="Ament-Velasquez S.L."/>
            <person name="Kruys A."/>
            <person name="Hutchinson M.I."/>
            <person name="Powell A.J."/>
            <person name="Barry K."/>
            <person name="Miller A.N."/>
            <person name="Grigoriev I.V."/>
            <person name="Debuchy R."/>
            <person name="Gladieux P."/>
            <person name="Hiltunen Thoren M."/>
            <person name="Johannesson H."/>
        </authorList>
    </citation>
    <scope>NUCLEOTIDE SEQUENCE</scope>
    <source>
        <strain evidence="1">PSN309</strain>
    </source>
</reference>
<dbReference type="AlphaFoldDB" id="A0AAN6WPG1"/>
<dbReference type="InterPro" id="IPR019410">
    <property type="entry name" value="Methyltransf_16"/>
</dbReference>
<comment type="caution">
    <text evidence="1">The sequence shown here is derived from an EMBL/GenBank/DDBJ whole genome shotgun (WGS) entry which is preliminary data.</text>
</comment>
<proteinExistence type="predicted"/>
<dbReference type="GO" id="GO:0032259">
    <property type="term" value="P:methylation"/>
    <property type="evidence" value="ECO:0007669"/>
    <property type="project" value="UniProtKB-KW"/>
</dbReference>
<sequence length="331" mass="36492">MDDQIGRFCWQCLQLDPSPDFPPGKVLRDEQVQELIYNKLFAENAVALHLPQRYRLRILKELTSSIESAIEDWDEHGISDNLMTAMSDLLSAPLPTETVAAQQRCHVTYHLSLLETEPEASIVLLESRSLISAAGTTGLRTWEAALHLGQYLCKNPSLVQDKRVLELGTGTGYIAVMCAKYLGAKQVIASDGSEDVVNNLPDNFFLNGLQGSEGVTASELRWGHALVGTEEQEWNGGKKVNVVLGADITYDVSVIPALVGTLEELVVLSPAVTILIAATERNRATFESFLQVCAKRGFTVTSEKFPVLPRNEQRGPFYSDLTPIHICKLTH</sequence>
<organism evidence="1 2">
    <name type="scientific">Podospora australis</name>
    <dbReference type="NCBI Taxonomy" id="1536484"/>
    <lineage>
        <taxon>Eukaryota</taxon>
        <taxon>Fungi</taxon>
        <taxon>Dikarya</taxon>
        <taxon>Ascomycota</taxon>
        <taxon>Pezizomycotina</taxon>
        <taxon>Sordariomycetes</taxon>
        <taxon>Sordariomycetidae</taxon>
        <taxon>Sordariales</taxon>
        <taxon>Podosporaceae</taxon>
        <taxon>Podospora</taxon>
    </lineage>
</organism>
<dbReference type="PANTHER" id="PTHR14614:SF130">
    <property type="entry name" value="PROTEIN-LYSINE N-METHYLTRANSFERASE EEF2KMT"/>
    <property type="match status" value="1"/>
</dbReference>
<evidence type="ECO:0000313" key="2">
    <source>
        <dbReference type="Proteomes" id="UP001302126"/>
    </source>
</evidence>
<keyword evidence="1" id="KW-0489">Methyltransferase</keyword>
<dbReference type="Gene3D" id="3.40.50.150">
    <property type="entry name" value="Vaccinia Virus protein VP39"/>
    <property type="match status" value="1"/>
</dbReference>
<dbReference type="Proteomes" id="UP001302126">
    <property type="component" value="Unassembled WGS sequence"/>
</dbReference>
<dbReference type="CDD" id="cd02440">
    <property type="entry name" value="AdoMet_MTases"/>
    <property type="match status" value="1"/>
</dbReference>
<gene>
    <name evidence="1" type="ORF">QBC35DRAFT_414563</name>
</gene>